<evidence type="ECO:0000313" key="8">
    <source>
        <dbReference type="EMBL" id="SNS38457.1"/>
    </source>
</evidence>
<keyword evidence="4 6" id="KW-0472">Membrane</keyword>
<evidence type="ECO:0000256" key="4">
    <source>
        <dbReference type="ARBA" id="ARBA00023136"/>
    </source>
</evidence>
<dbReference type="RefSeq" id="WP_089407023.1">
    <property type="nucleotide sequence ID" value="NZ_FZOU01000001.1"/>
</dbReference>
<dbReference type="Proteomes" id="UP000198356">
    <property type="component" value="Unassembled WGS sequence"/>
</dbReference>
<evidence type="ECO:0000256" key="2">
    <source>
        <dbReference type="ARBA" id="ARBA00022692"/>
    </source>
</evidence>
<gene>
    <name evidence="8" type="ORF">SAMN05421770_101755</name>
</gene>
<keyword evidence="3 6" id="KW-1133">Transmembrane helix</keyword>
<dbReference type="PANTHER" id="PTHR36985">
    <property type="entry name" value="TRANSLOCATION AND ASSEMBLY MODULE SUBUNIT TAMB"/>
    <property type="match status" value="1"/>
</dbReference>
<keyword evidence="9" id="KW-1185">Reference proteome</keyword>
<dbReference type="OrthoDB" id="98258at2"/>
<evidence type="ECO:0000259" key="7">
    <source>
        <dbReference type="Pfam" id="PF04357"/>
    </source>
</evidence>
<organism evidence="8 9">
    <name type="scientific">Granulicella rosea</name>
    <dbReference type="NCBI Taxonomy" id="474952"/>
    <lineage>
        <taxon>Bacteria</taxon>
        <taxon>Pseudomonadati</taxon>
        <taxon>Acidobacteriota</taxon>
        <taxon>Terriglobia</taxon>
        <taxon>Terriglobales</taxon>
        <taxon>Acidobacteriaceae</taxon>
        <taxon>Granulicella</taxon>
    </lineage>
</organism>
<reference evidence="8 9" key="1">
    <citation type="submission" date="2017-06" db="EMBL/GenBank/DDBJ databases">
        <authorList>
            <person name="Kim H.J."/>
            <person name="Triplett B.A."/>
        </authorList>
    </citation>
    <scope>NUCLEOTIDE SEQUENCE [LARGE SCALE GENOMIC DNA]</scope>
    <source>
        <strain evidence="8 9">DSM 18704</strain>
    </source>
</reference>
<keyword evidence="2 6" id="KW-0812">Transmembrane</keyword>
<dbReference type="InterPro" id="IPR007452">
    <property type="entry name" value="TamB_C"/>
</dbReference>
<evidence type="ECO:0000256" key="6">
    <source>
        <dbReference type="SAM" id="Phobius"/>
    </source>
</evidence>
<dbReference type="GO" id="GO:0005886">
    <property type="term" value="C:plasma membrane"/>
    <property type="evidence" value="ECO:0007669"/>
    <property type="project" value="InterPro"/>
</dbReference>
<dbReference type="PANTHER" id="PTHR36985:SF1">
    <property type="entry name" value="TRANSLOCATION AND ASSEMBLY MODULE SUBUNIT TAMB"/>
    <property type="match status" value="1"/>
</dbReference>
<feature type="region of interest" description="Disordered" evidence="5">
    <location>
        <begin position="1"/>
        <end position="20"/>
    </location>
</feature>
<proteinExistence type="predicted"/>
<sequence>MIFDAKPTPESNEPEATPAAKKRRSFLNKLAHVTGLAVTSFVLLLLIALIGVSWYTTTDDFQKRVGAKVVSLLEDATGGRVELGHISLSLWSLAVEVDGLVIHGLEGPNEAPYLAAKRILVRVQLNNILQHAQGKGVGSPVGLNLLHVDDPHVHLIVDKDGKTNQPVPKTVTKSTKPVIDTLMDLRARHVELVDGVALLNDRAIPFNLTANDLDAEVHYVPPTSDKPERYVAMVDLSDLRTQMAKQPEAKSHLHLEAEVGRDMAALTKFDFHTGQDSDLTASASLDHFANPVWQAKLAGTLELKQISIMAAVDGLAAGTIDLNVAGHSCNTAPVVAQRHPRFWERSHPKAAAPSAKVLPPDPDCQAGYLLVGSAKLHNAAYVDQYVRFHDIDAGAQLNITPAELLFSALTASLPNGGGKVAGEMKIMNWLGEAPADTPTSSPTVAGAATTANKTAVAVGATPTASTTPSVPKVAPAHAYVTVTVDHIPLRTIMDDTAPKGYGDLGFDTSITGPVKVEWGGAVTDISDTVLVDADLDLTPTGIIRKTAYSNVPVSGKILGHYDGKREVVNIQKLDLQTRSTTLTANGVLGVNIGDPLTALQVDMNVRDFGEFDQLLRTLELTGANGTKGAAAIPAVLHGSATFHGTASGEIAKLDVKGHLVANNFEFKLVTPATPPPPEPKNMLAKMMKSSAPVAPPPPPSVIDVQIDSLVADAEYTPSALAVGSSTIKRGSAVLNVAGSFKPRVVMHRKTPEYFWDGGMQTDVTVKLANAQVVDVLQIAGQQEKVPVTGIVNVNAHAAGLLKTLAGGGNITLTNGVAYGEPYDSVSVDANVQGRQVEATKIALVMHGVGIAGNGGYNLDSEKVHAHLAGDNLVLSKFKTVATAMPDVDAVASLVADADGTLKEPGLKANVRLANATVEGRPIGEATVNAHSEKDLVYYDLTSTLVGAKIVANGQTSLAGDYQTQAKLTIAGLDIGTPLALFQPDGVKAKSNISGTITISGPAKTPTALVGSAQFDNFEITSQNITLKTAESLRIGLRNGLATLDQVHITGQDTDMRASGSAQVFGAVDAKTGKPDPMGGKLDVKALGSVSLALLHTFDPDITANGKMVFSVGAGNKVMDPALTGKIDFQNVNLAMDGIPNGLSNMNGTLVFNEDRLNVQNLVATTGGGQVKIGGFITYRKGLYADLNATADVVRVRYYGLSATANATLRLQGGPNSAVLSGNVLLTRFGVGADVDFAAFSSAGGVSAPPDPDAATNKIQLDVKITSSPQLDFQNSYAKLAGTVNLNIRGTIAEPTVLGRIQITDGSATFAGTQYQLQRGDIYFTNPVRIDPVIDLDATARVETYDVTVGLHGTASNFKPTYRSEPPLSEADIFALLALGRTQEEAQIYQEQQVQSGTDPTTSSLLGGALNATVSNRVSKLFGVGSVKIDPAFVGTLGNSSARITVQQQLSRQLTLTYATNVNSSAEQLISLQYQLNPSMSIVATRDETGVFSIVYKIRRRYR</sequence>
<protein>
    <submittedName>
        <fullName evidence="8">Translocation and assembly module TamB</fullName>
    </submittedName>
</protein>
<evidence type="ECO:0000256" key="3">
    <source>
        <dbReference type="ARBA" id="ARBA00022989"/>
    </source>
</evidence>
<dbReference type="Pfam" id="PF04357">
    <property type="entry name" value="TamB"/>
    <property type="match status" value="1"/>
</dbReference>
<evidence type="ECO:0000313" key="9">
    <source>
        <dbReference type="Proteomes" id="UP000198356"/>
    </source>
</evidence>
<evidence type="ECO:0000256" key="1">
    <source>
        <dbReference type="ARBA" id="ARBA00004167"/>
    </source>
</evidence>
<comment type="subcellular location">
    <subcellularLocation>
        <location evidence="1">Membrane</location>
        <topology evidence="1">Single-pass membrane protein</topology>
    </subcellularLocation>
</comment>
<feature type="transmembrane region" description="Helical" evidence="6">
    <location>
        <begin position="30"/>
        <end position="55"/>
    </location>
</feature>
<feature type="domain" description="Translocation and assembly module TamB C-terminal" evidence="7">
    <location>
        <begin position="1246"/>
        <end position="1498"/>
    </location>
</feature>
<evidence type="ECO:0000256" key="5">
    <source>
        <dbReference type="SAM" id="MobiDB-lite"/>
    </source>
</evidence>
<dbReference type="GO" id="GO:0009306">
    <property type="term" value="P:protein secretion"/>
    <property type="evidence" value="ECO:0007669"/>
    <property type="project" value="InterPro"/>
</dbReference>
<accession>A0A239E1H0</accession>
<dbReference type="EMBL" id="FZOU01000001">
    <property type="protein sequence ID" value="SNS38457.1"/>
    <property type="molecule type" value="Genomic_DNA"/>
</dbReference>
<name>A0A239E1H0_9BACT</name>